<evidence type="ECO:0000313" key="8">
    <source>
        <dbReference type="EMBL" id="MSU91806.1"/>
    </source>
</evidence>
<gene>
    <name evidence="8" type="ORF">GE300_19710</name>
</gene>
<comment type="caution">
    <text evidence="8">The sequence shown here is derived from an EMBL/GenBank/DDBJ whole genome shotgun (WGS) entry which is preliminary data.</text>
</comment>
<dbReference type="InterPro" id="IPR002010">
    <property type="entry name" value="T3SS_IM_R"/>
</dbReference>
<name>A0A6L5Z5F2_9RHOB</name>
<protein>
    <submittedName>
        <fullName evidence="8">Type III secretion protein</fullName>
    </submittedName>
</protein>
<keyword evidence="3" id="KW-1003">Cell membrane</keyword>
<evidence type="ECO:0000256" key="4">
    <source>
        <dbReference type="ARBA" id="ARBA00022692"/>
    </source>
</evidence>
<dbReference type="AlphaFoldDB" id="A0A6L5Z5F2"/>
<evidence type="ECO:0000256" key="6">
    <source>
        <dbReference type="ARBA" id="ARBA00023136"/>
    </source>
</evidence>
<evidence type="ECO:0000256" key="5">
    <source>
        <dbReference type="ARBA" id="ARBA00022989"/>
    </source>
</evidence>
<proteinExistence type="inferred from homology"/>
<feature type="transmembrane region" description="Helical" evidence="7">
    <location>
        <begin position="16"/>
        <end position="36"/>
    </location>
</feature>
<comment type="similarity">
    <text evidence="2">Belongs to the FliR/MopE/SpaR family.</text>
</comment>
<evidence type="ECO:0000256" key="7">
    <source>
        <dbReference type="SAM" id="Phobius"/>
    </source>
</evidence>
<organism evidence="8 9">
    <name type="scientific">Halovulum marinum</name>
    <dbReference type="NCBI Taxonomy" id="2662447"/>
    <lineage>
        <taxon>Bacteria</taxon>
        <taxon>Pseudomonadati</taxon>
        <taxon>Pseudomonadota</taxon>
        <taxon>Alphaproteobacteria</taxon>
        <taxon>Rhodobacterales</taxon>
        <taxon>Paracoccaceae</taxon>
        <taxon>Halovulum</taxon>
    </lineage>
</organism>
<dbReference type="Proteomes" id="UP000474957">
    <property type="component" value="Unassembled WGS sequence"/>
</dbReference>
<evidence type="ECO:0000256" key="2">
    <source>
        <dbReference type="ARBA" id="ARBA00009772"/>
    </source>
</evidence>
<dbReference type="GO" id="GO:0005886">
    <property type="term" value="C:plasma membrane"/>
    <property type="evidence" value="ECO:0007669"/>
    <property type="project" value="UniProtKB-SubCell"/>
</dbReference>
<evidence type="ECO:0000313" key="9">
    <source>
        <dbReference type="Proteomes" id="UP000474957"/>
    </source>
</evidence>
<feature type="transmembrane region" description="Helical" evidence="7">
    <location>
        <begin position="181"/>
        <end position="203"/>
    </location>
</feature>
<reference evidence="8 9" key="1">
    <citation type="submission" date="2019-10" db="EMBL/GenBank/DDBJ databases">
        <title>Cognatihalovulum marinum gen. nov. sp. nov., a new member of the family Rhodobacteraceae isolated from deep seawater of the Northwest Indian Ocean.</title>
        <authorList>
            <person name="Ruan C."/>
            <person name="Wang J."/>
            <person name="Zheng X."/>
            <person name="Song L."/>
            <person name="Zhu Y."/>
            <person name="Huang Y."/>
            <person name="Lu Z."/>
            <person name="Du W."/>
            <person name="Huang L."/>
            <person name="Dai X."/>
        </authorList>
    </citation>
    <scope>NUCLEOTIDE SEQUENCE [LARGE SCALE GENOMIC DNA]</scope>
    <source>
        <strain evidence="8 9">2CG4</strain>
    </source>
</reference>
<comment type="subcellular location">
    <subcellularLocation>
        <location evidence="1">Cell membrane</location>
        <topology evidence="1">Multi-pass membrane protein</topology>
    </subcellularLocation>
</comment>
<sequence length="262" mass="26198">MFDLLQALLDQFETRLLATALVFVRLGAAVGLMPGFGEIFLPMRVKLAAVLALTAVVAPAVDTGGVPAAVDLPRFAALVLTETGIGLLIGLAARLLVHALQLAGSIAGQATALAQMAGPGLAPDPMPAMSNGLTMAGLALAMAAGLHVKIAAGVIASYGVLGIGAALPGADVGAWGLRHAVAGFALGFTLAAPFVIAALLYNLALGAINRAMPQLMVAFIGAPVITGGTLALFLLAAPVMLGVWSGRLDAVLANPFTSGLPR</sequence>
<keyword evidence="9" id="KW-1185">Reference proteome</keyword>
<evidence type="ECO:0000256" key="3">
    <source>
        <dbReference type="ARBA" id="ARBA00022475"/>
    </source>
</evidence>
<keyword evidence="6 7" id="KW-0472">Membrane</keyword>
<accession>A0A6L5Z5F2</accession>
<feature type="transmembrane region" description="Helical" evidence="7">
    <location>
        <begin position="215"/>
        <end position="241"/>
    </location>
</feature>
<dbReference type="EMBL" id="WIND01000026">
    <property type="protein sequence ID" value="MSU91806.1"/>
    <property type="molecule type" value="Genomic_DNA"/>
</dbReference>
<dbReference type="Pfam" id="PF01311">
    <property type="entry name" value="Bac_export_1"/>
    <property type="match status" value="1"/>
</dbReference>
<dbReference type="PANTHER" id="PTHR30065:SF1">
    <property type="entry name" value="SURFACE PRESENTATION OF ANTIGENS PROTEIN SPAR"/>
    <property type="match status" value="1"/>
</dbReference>
<keyword evidence="5 7" id="KW-1133">Transmembrane helix</keyword>
<dbReference type="PANTHER" id="PTHR30065">
    <property type="entry name" value="FLAGELLAR BIOSYNTHETIC PROTEIN FLIR"/>
    <property type="match status" value="1"/>
</dbReference>
<feature type="transmembrane region" description="Helical" evidence="7">
    <location>
        <begin position="48"/>
        <end position="69"/>
    </location>
</feature>
<dbReference type="PRINTS" id="PR00953">
    <property type="entry name" value="TYPE3IMRPROT"/>
</dbReference>
<dbReference type="GO" id="GO:0006605">
    <property type="term" value="P:protein targeting"/>
    <property type="evidence" value="ECO:0007669"/>
    <property type="project" value="InterPro"/>
</dbReference>
<dbReference type="RefSeq" id="WP_154449230.1">
    <property type="nucleotide sequence ID" value="NZ_WIND01000026.1"/>
</dbReference>
<feature type="transmembrane region" description="Helical" evidence="7">
    <location>
        <begin position="75"/>
        <end position="97"/>
    </location>
</feature>
<feature type="transmembrane region" description="Helical" evidence="7">
    <location>
        <begin position="136"/>
        <end position="161"/>
    </location>
</feature>
<keyword evidence="4 7" id="KW-0812">Transmembrane</keyword>
<evidence type="ECO:0000256" key="1">
    <source>
        <dbReference type="ARBA" id="ARBA00004651"/>
    </source>
</evidence>